<accession>A0ACC1NQW8</accession>
<reference evidence="1" key="1">
    <citation type="submission" date="2022-10" db="EMBL/GenBank/DDBJ databases">
        <title>Genome Sequence of Xylaria curta.</title>
        <authorList>
            <person name="Buettner E."/>
        </authorList>
    </citation>
    <scope>NUCLEOTIDE SEQUENCE</scope>
    <source>
        <strain evidence="1">Babe10</strain>
    </source>
</reference>
<name>A0ACC1NQW8_9PEZI</name>
<evidence type="ECO:0000313" key="2">
    <source>
        <dbReference type="Proteomes" id="UP001143856"/>
    </source>
</evidence>
<keyword evidence="2" id="KW-1185">Reference proteome</keyword>
<dbReference type="EMBL" id="JAPDGR010001535">
    <property type="protein sequence ID" value="KAJ2981687.1"/>
    <property type="molecule type" value="Genomic_DNA"/>
</dbReference>
<evidence type="ECO:0000313" key="1">
    <source>
        <dbReference type="EMBL" id="KAJ2981687.1"/>
    </source>
</evidence>
<comment type="caution">
    <text evidence="1">The sequence shown here is derived from an EMBL/GenBank/DDBJ whole genome shotgun (WGS) entry which is preliminary data.</text>
</comment>
<gene>
    <name evidence="1" type="ORF">NUW58_g6625</name>
</gene>
<dbReference type="Proteomes" id="UP001143856">
    <property type="component" value="Unassembled WGS sequence"/>
</dbReference>
<protein>
    <submittedName>
        <fullName evidence="1">Uncharacterized protein</fullName>
    </submittedName>
</protein>
<sequence>MTIPMATPENGHQAKEIHDDAEPQVSAQRLKEVDILDACERRDVDELAAIAIAPGGFLSDRLRSQAWPILLGFDAAAISDEPTELSDSWRQLPRHRDEEQVKLDVDRSFVYYPNGTSQTSCPLYS</sequence>
<organism evidence="1 2">
    <name type="scientific">Xylaria curta</name>
    <dbReference type="NCBI Taxonomy" id="42375"/>
    <lineage>
        <taxon>Eukaryota</taxon>
        <taxon>Fungi</taxon>
        <taxon>Dikarya</taxon>
        <taxon>Ascomycota</taxon>
        <taxon>Pezizomycotina</taxon>
        <taxon>Sordariomycetes</taxon>
        <taxon>Xylariomycetidae</taxon>
        <taxon>Xylariales</taxon>
        <taxon>Xylariaceae</taxon>
        <taxon>Xylaria</taxon>
    </lineage>
</organism>
<proteinExistence type="predicted"/>